<evidence type="ECO:0000256" key="1">
    <source>
        <dbReference type="SAM" id="Phobius"/>
    </source>
</evidence>
<sequence length="382" mass="38783">MNDLNLPPERPLPDDVRARIWDRVEAQMRPPRRRARWTPMIAAAAAVVTLAGGTAWFLSSSSEDSPAAGAAASSAAQLPNGSADAERCHDALGSGPDIPGADRWTLVLRSDEGSTRVAGFLLGSEEAVLCEIAPTSTTVSRPAKVTADTSPDASLLLVTADGTVAGAATGDGPLVLTVTGPGRDTFSGPAYRSGGLFVLRSPVPVASVTTGAGDDRLPLPPAAAFSSAPVPSGPSLPATLQSCAGQSQGFTTQALPPGTSEGASLRSGADALTLTVSGDDVSGCLSQEQRAQVLTGLGTLSADSRPHLLPVAPTLDGQPLVAGTLPPEADSVDLVLPDGSRVAAHVRNRTFAALLPPSTTHLDELTAVVRGHVGNVLFEGQL</sequence>
<proteinExistence type="predicted"/>
<dbReference type="EMBL" id="BAAAQK010000009">
    <property type="protein sequence ID" value="GAA1852007.1"/>
    <property type="molecule type" value="Genomic_DNA"/>
</dbReference>
<reference evidence="2 3" key="1">
    <citation type="journal article" date="2019" name="Int. J. Syst. Evol. Microbiol.">
        <title>The Global Catalogue of Microorganisms (GCM) 10K type strain sequencing project: providing services to taxonomists for standard genome sequencing and annotation.</title>
        <authorList>
            <consortium name="The Broad Institute Genomics Platform"/>
            <consortium name="The Broad Institute Genome Sequencing Center for Infectious Disease"/>
            <person name="Wu L."/>
            <person name="Ma J."/>
        </authorList>
    </citation>
    <scope>NUCLEOTIDE SEQUENCE [LARGE SCALE GENOMIC DNA]</scope>
    <source>
        <strain evidence="2 3">JCM 16009</strain>
    </source>
</reference>
<feature type="transmembrane region" description="Helical" evidence="1">
    <location>
        <begin position="37"/>
        <end position="58"/>
    </location>
</feature>
<evidence type="ECO:0000313" key="2">
    <source>
        <dbReference type="EMBL" id="GAA1852007.1"/>
    </source>
</evidence>
<name>A0ABN2N5A3_9PSEU</name>
<protein>
    <submittedName>
        <fullName evidence="2">Uncharacterized protein</fullName>
    </submittedName>
</protein>
<comment type="caution">
    <text evidence="2">The sequence shown here is derived from an EMBL/GenBank/DDBJ whole genome shotgun (WGS) entry which is preliminary data.</text>
</comment>
<gene>
    <name evidence="2" type="ORF">GCM10009836_35040</name>
</gene>
<keyword evidence="1" id="KW-0812">Transmembrane</keyword>
<accession>A0ABN2N5A3</accession>
<keyword evidence="1" id="KW-1133">Transmembrane helix</keyword>
<keyword evidence="1" id="KW-0472">Membrane</keyword>
<dbReference type="Proteomes" id="UP001500449">
    <property type="component" value="Unassembled WGS sequence"/>
</dbReference>
<evidence type="ECO:0000313" key="3">
    <source>
        <dbReference type="Proteomes" id="UP001500449"/>
    </source>
</evidence>
<dbReference type="RefSeq" id="WP_344417889.1">
    <property type="nucleotide sequence ID" value="NZ_BAAAQK010000009.1"/>
</dbReference>
<organism evidence="2 3">
    <name type="scientific">Pseudonocardia ailaonensis</name>
    <dbReference type="NCBI Taxonomy" id="367279"/>
    <lineage>
        <taxon>Bacteria</taxon>
        <taxon>Bacillati</taxon>
        <taxon>Actinomycetota</taxon>
        <taxon>Actinomycetes</taxon>
        <taxon>Pseudonocardiales</taxon>
        <taxon>Pseudonocardiaceae</taxon>
        <taxon>Pseudonocardia</taxon>
    </lineage>
</organism>
<keyword evidence="3" id="KW-1185">Reference proteome</keyword>